<keyword evidence="4 6" id="KW-1133">Transmembrane helix</keyword>
<evidence type="ECO:0000313" key="8">
    <source>
        <dbReference type="EMBL" id="GGJ94276.1"/>
    </source>
</evidence>
<evidence type="ECO:0000256" key="4">
    <source>
        <dbReference type="ARBA" id="ARBA00022989"/>
    </source>
</evidence>
<dbReference type="InterPro" id="IPR007816">
    <property type="entry name" value="ResB-like_domain"/>
</dbReference>
<dbReference type="RefSeq" id="WP_188816700.1">
    <property type="nucleotide sequence ID" value="NZ_BMOF01000005.1"/>
</dbReference>
<dbReference type="AlphaFoldDB" id="A0A8J3BBF3"/>
<feature type="transmembrane region" description="Helical" evidence="6">
    <location>
        <begin position="125"/>
        <end position="147"/>
    </location>
</feature>
<dbReference type="Pfam" id="PF05140">
    <property type="entry name" value="ResB"/>
    <property type="match status" value="2"/>
</dbReference>
<dbReference type="GO" id="GO:0017004">
    <property type="term" value="P:cytochrome complex assembly"/>
    <property type="evidence" value="ECO:0007669"/>
    <property type="project" value="UniProtKB-KW"/>
</dbReference>
<accession>A0A8J3BBF3</accession>
<dbReference type="Proteomes" id="UP000637720">
    <property type="component" value="Unassembled WGS sequence"/>
</dbReference>
<feature type="domain" description="ResB-like" evidence="7">
    <location>
        <begin position="65"/>
        <end position="420"/>
    </location>
</feature>
<feature type="domain" description="ResB-like" evidence="7">
    <location>
        <begin position="438"/>
        <end position="517"/>
    </location>
</feature>
<dbReference type="PANTHER" id="PTHR31566">
    <property type="entry name" value="CYTOCHROME C BIOGENESIS PROTEIN CCS1, CHLOROPLASTIC"/>
    <property type="match status" value="1"/>
</dbReference>
<keyword evidence="9" id="KW-1185">Reference proteome</keyword>
<dbReference type="PANTHER" id="PTHR31566:SF0">
    <property type="entry name" value="CYTOCHROME C BIOGENESIS PROTEIN CCS1, CHLOROPLASTIC"/>
    <property type="match status" value="1"/>
</dbReference>
<evidence type="ECO:0000256" key="2">
    <source>
        <dbReference type="ARBA" id="ARBA00022692"/>
    </source>
</evidence>
<comment type="caution">
    <text evidence="8">The sequence shown here is derived from an EMBL/GenBank/DDBJ whole genome shotgun (WGS) entry which is preliminary data.</text>
</comment>
<dbReference type="GO" id="GO:0016020">
    <property type="term" value="C:membrane"/>
    <property type="evidence" value="ECO:0007669"/>
    <property type="project" value="UniProtKB-SubCell"/>
</dbReference>
<evidence type="ECO:0000256" key="5">
    <source>
        <dbReference type="ARBA" id="ARBA00023136"/>
    </source>
</evidence>
<keyword evidence="2 6" id="KW-0812">Transmembrane</keyword>
<keyword evidence="3" id="KW-0201">Cytochrome c-type biogenesis</keyword>
<feature type="transmembrane region" description="Helical" evidence="6">
    <location>
        <begin position="466"/>
        <end position="486"/>
    </location>
</feature>
<protein>
    <submittedName>
        <fullName evidence="8">Cytochrome c biogenesis protein ResB</fullName>
    </submittedName>
</protein>
<dbReference type="EMBL" id="BMOF01000005">
    <property type="protein sequence ID" value="GGJ94276.1"/>
    <property type="molecule type" value="Genomic_DNA"/>
</dbReference>
<organism evidence="8 9">
    <name type="scientific">Calditerricola satsumensis</name>
    <dbReference type="NCBI Taxonomy" id="373054"/>
    <lineage>
        <taxon>Bacteria</taxon>
        <taxon>Bacillati</taxon>
        <taxon>Bacillota</taxon>
        <taxon>Bacilli</taxon>
        <taxon>Bacillales</taxon>
        <taxon>Bacillaceae</taxon>
        <taxon>Calditerricola</taxon>
    </lineage>
</organism>
<evidence type="ECO:0000256" key="1">
    <source>
        <dbReference type="ARBA" id="ARBA00004141"/>
    </source>
</evidence>
<proteinExistence type="predicted"/>
<dbReference type="InterPro" id="IPR023494">
    <property type="entry name" value="Cyt_c_bgen_Ccs1/CcsB/ResB"/>
</dbReference>
<feature type="transmembrane region" description="Helical" evidence="6">
    <location>
        <begin position="67"/>
        <end position="85"/>
    </location>
</feature>
<feature type="transmembrane region" description="Helical" evidence="6">
    <location>
        <begin position="219"/>
        <end position="241"/>
    </location>
</feature>
<sequence>MDEVKCECGHVSPPGTVLCEACGRPLGEAAESTGVLNMRYEGVARRSQTRHGTLLDKVWNFFSSVKVAVVLIVITLVASVIGTIFPQEMYLPVPPEQAEDYYREAYGVLGELYYKLGFHRLYKSWWYVGLLLMIGASLVICSLDRVVPLYRALKNQRVKRHVDFLTRQRVAAQVPLGDRSADELLAAAERAMAKRRYHVRRDGTALLGEKGRFSRWGPYINHVGLIIFLIGVLLRLVPGFYLDEYVWVREGETKPIPGTPYYVKNEGFTVTYYDEEEFPQKIDLKGGKVVKEYRTDAVLYRRVDGGKPGAPPQLEEVARAPIRVNHPLEHDGLLLYQAGALTEFGHLTLELRHKQTGRSLGTFTVDLHDPAPLYRLPSGATVEILEYFPDFVLNENNEPATKSNVPNNPAFVFQVKTPDKPEGEKSWLFLGMTIEEPNRANDYELKFRDMTFVDVSGLMVRMDRSLPVIFFGCGVVMVGLVMGFYWQHRRIWVQVEGGVVYLAAHTNKNWFGLKKEVLAVAQEVGLPVDPGAVDQGGKRT</sequence>
<evidence type="ECO:0000259" key="7">
    <source>
        <dbReference type="Pfam" id="PF05140"/>
    </source>
</evidence>
<reference evidence="8" key="2">
    <citation type="submission" date="2020-09" db="EMBL/GenBank/DDBJ databases">
        <authorList>
            <person name="Sun Q."/>
            <person name="Ohkuma M."/>
        </authorList>
    </citation>
    <scope>NUCLEOTIDE SEQUENCE</scope>
    <source>
        <strain evidence="8">JCM 14719</strain>
    </source>
</reference>
<gene>
    <name evidence="8" type="primary">resB</name>
    <name evidence="8" type="ORF">GCM10007043_05130</name>
</gene>
<keyword evidence="5 6" id="KW-0472">Membrane</keyword>
<evidence type="ECO:0000256" key="6">
    <source>
        <dbReference type="SAM" id="Phobius"/>
    </source>
</evidence>
<reference evidence="8" key="1">
    <citation type="journal article" date="2014" name="Int. J. Syst. Evol. Microbiol.">
        <title>Complete genome sequence of Corynebacterium casei LMG S-19264T (=DSM 44701T), isolated from a smear-ripened cheese.</title>
        <authorList>
            <consortium name="US DOE Joint Genome Institute (JGI-PGF)"/>
            <person name="Walter F."/>
            <person name="Albersmeier A."/>
            <person name="Kalinowski J."/>
            <person name="Ruckert C."/>
        </authorList>
    </citation>
    <scope>NUCLEOTIDE SEQUENCE</scope>
    <source>
        <strain evidence="8">JCM 14719</strain>
    </source>
</reference>
<name>A0A8J3BBF3_9BACI</name>
<comment type="subcellular location">
    <subcellularLocation>
        <location evidence="1">Membrane</location>
        <topology evidence="1">Multi-pass membrane protein</topology>
    </subcellularLocation>
</comment>
<evidence type="ECO:0000313" key="9">
    <source>
        <dbReference type="Proteomes" id="UP000637720"/>
    </source>
</evidence>
<evidence type="ECO:0000256" key="3">
    <source>
        <dbReference type="ARBA" id="ARBA00022748"/>
    </source>
</evidence>